<reference evidence="2 3" key="1">
    <citation type="submission" date="2017-12" db="EMBL/GenBank/DDBJ databases">
        <title>Integrating genomic resources of turbot (Scophthalmus maximus) in depth evaluation of genetic and physical mapping variation across individuals.</title>
        <authorList>
            <person name="Martinez P."/>
        </authorList>
    </citation>
    <scope>NUCLEOTIDE SEQUENCE [LARGE SCALE GENOMIC DNA]</scope>
</reference>
<evidence type="ECO:0000313" key="2">
    <source>
        <dbReference type="EMBL" id="AWP16130.1"/>
    </source>
</evidence>
<accession>A0A2U9CJB3</accession>
<evidence type="ECO:0000313" key="3">
    <source>
        <dbReference type="Proteomes" id="UP000246464"/>
    </source>
</evidence>
<dbReference type="EMBL" id="CP026259">
    <property type="protein sequence ID" value="AWP16130.1"/>
    <property type="molecule type" value="Genomic_DNA"/>
</dbReference>
<keyword evidence="3" id="KW-1185">Reference proteome</keyword>
<dbReference type="AlphaFoldDB" id="A0A2U9CJB3"/>
<gene>
    <name evidence="2" type="ORF">SMAX5B_009061</name>
</gene>
<feature type="region of interest" description="Disordered" evidence="1">
    <location>
        <begin position="26"/>
        <end position="49"/>
    </location>
</feature>
<name>A0A2U9CJB3_SCOMX</name>
<protein>
    <submittedName>
        <fullName evidence="2">Uncharacterized protein</fullName>
    </submittedName>
</protein>
<evidence type="ECO:0000256" key="1">
    <source>
        <dbReference type="SAM" id="MobiDB-lite"/>
    </source>
</evidence>
<sequence>MPAALLLGPPVTVAPVGRGLTAAEGQRITTAQGHKNEVNPRTVPDIHWF</sequence>
<proteinExistence type="predicted"/>
<dbReference type="Proteomes" id="UP000246464">
    <property type="component" value="Chromosome 17"/>
</dbReference>
<organism evidence="2 3">
    <name type="scientific">Scophthalmus maximus</name>
    <name type="common">Turbot</name>
    <name type="synonym">Psetta maxima</name>
    <dbReference type="NCBI Taxonomy" id="52904"/>
    <lineage>
        <taxon>Eukaryota</taxon>
        <taxon>Metazoa</taxon>
        <taxon>Chordata</taxon>
        <taxon>Craniata</taxon>
        <taxon>Vertebrata</taxon>
        <taxon>Euteleostomi</taxon>
        <taxon>Actinopterygii</taxon>
        <taxon>Neopterygii</taxon>
        <taxon>Teleostei</taxon>
        <taxon>Neoteleostei</taxon>
        <taxon>Acanthomorphata</taxon>
        <taxon>Carangaria</taxon>
        <taxon>Pleuronectiformes</taxon>
        <taxon>Pleuronectoidei</taxon>
        <taxon>Scophthalmidae</taxon>
        <taxon>Scophthalmus</taxon>
    </lineage>
</organism>